<name>A0A9Q3CHM1_9BASI</name>
<sequence>MAHVQWHVTIHLSRIPTHHTQILTPVQDPDASHAKPCAVDPYSREAFQQCQQFLTPFQAPNLSHTKSLCLYRFPTIEIIAYRRAAPGQLRHFLMQVQAPSASHTNPYACSGSLQFEQFPTPGQASDNSHANPYTRTGSQSFTRTSLRLYRFPAIQSILYDWEASQQFYKFLTQLILIACDHRKGNDS</sequence>
<comment type="caution">
    <text evidence="1">The sequence shown here is derived from an EMBL/GenBank/DDBJ whole genome shotgun (WGS) entry which is preliminary data.</text>
</comment>
<organism evidence="1 2">
    <name type="scientific">Austropuccinia psidii MF-1</name>
    <dbReference type="NCBI Taxonomy" id="1389203"/>
    <lineage>
        <taxon>Eukaryota</taxon>
        <taxon>Fungi</taxon>
        <taxon>Dikarya</taxon>
        <taxon>Basidiomycota</taxon>
        <taxon>Pucciniomycotina</taxon>
        <taxon>Pucciniomycetes</taxon>
        <taxon>Pucciniales</taxon>
        <taxon>Sphaerophragmiaceae</taxon>
        <taxon>Austropuccinia</taxon>
    </lineage>
</organism>
<dbReference type="EMBL" id="AVOT02007578">
    <property type="protein sequence ID" value="MBW0484204.1"/>
    <property type="molecule type" value="Genomic_DNA"/>
</dbReference>
<gene>
    <name evidence="1" type="ORF">O181_023919</name>
</gene>
<accession>A0A9Q3CHM1</accession>
<keyword evidence="2" id="KW-1185">Reference proteome</keyword>
<protein>
    <submittedName>
        <fullName evidence="1">Uncharacterized protein</fullName>
    </submittedName>
</protein>
<dbReference type="AlphaFoldDB" id="A0A9Q3CHM1"/>
<evidence type="ECO:0000313" key="1">
    <source>
        <dbReference type="EMBL" id="MBW0484204.1"/>
    </source>
</evidence>
<reference evidence="1" key="1">
    <citation type="submission" date="2021-03" db="EMBL/GenBank/DDBJ databases">
        <title>Draft genome sequence of rust myrtle Austropuccinia psidii MF-1, a brazilian biotype.</title>
        <authorList>
            <person name="Quecine M.C."/>
            <person name="Pachon D.M.R."/>
            <person name="Bonatelli M.L."/>
            <person name="Correr F.H."/>
            <person name="Franceschini L.M."/>
            <person name="Leite T.F."/>
            <person name="Margarido G.R.A."/>
            <person name="Almeida C.A."/>
            <person name="Ferrarezi J.A."/>
            <person name="Labate C.A."/>
        </authorList>
    </citation>
    <scope>NUCLEOTIDE SEQUENCE</scope>
    <source>
        <strain evidence="1">MF-1</strain>
    </source>
</reference>
<dbReference type="Proteomes" id="UP000765509">
    <property type="component" value="Unassembled WGS sequence"/>
</dbReference>
<proteinExistence type="predicted"/>
<evidence type="ECO:0000313" key="2">
    <source>
        <dbReference type="Proteomes" id="UP000765509"/>
    </source>
</evidence>